<evidence type="ECO:0000256" key="7">
    <source>
        <dbReference type="ARBA" id="ARBA00023136"/>
    </source>
</evidence>
<evidence type="ECO:0000256" key="1">
    <source>
        <dbReference type="ARBA" id="ARBA00004651"/>
    </source>
</evidence>
<feature type="transmembrane region" description="Helical" evidence="8">
    <location>
        <begin position="361"/>
        <end position="380"/>
    </location>
</feature>
<comment type="subcellular location">
    <subcellularLocation>
        <location evidence="1">Cell membrane</location>
        <topology evidence="1">Multi-pass membrane protein</topology>
    </subcellularLocation>
</comment>
<evidence type="ECO:0000256" key="2">
    <source>
        <dbReference type="ARBA" id="ARBA00008537"/>
    </source>
</evidence>
<proteinExistence type="inferred from homology"/>
<evidence type="ECO:0000313" key="11">
    <source>
        <dbReference type="Proteomes" id="UP000325292"/>
    </source>
</evidence>
<dbReference type="PRINTS" id="PR01036">
    <property type="entry name" value="TCRTETB"/>
</dbReference>
<dbReference type="PROSITE" id="PS50850">
    <property type="entry name" value="MFS"/>
    <property type="match status" value="1"/>
</dbReference>
<dbReference type="NCBIfam" id="TIGR00711">
    <property type="entry name" value="efflux_EmrB"/>
    <property type="match status" value="1"/>
</dbReference>
<keyword evidence="5 8" id="KW-0812">Transmembrane</keyword>
<keyword evidence="4" id="KW-1003">Cell membrane</keyword>
<dbReference type="SUPFAM" id="SSF103473">
    <property type="entry name" value="MFS general substrate transporter"/>
    <property type="match status" value="1"/>
</dbReference>
<feature type="transmembrane region" description="Helical" evidence="8">
    <location>
        <begin position="12"/>
        <end position="33"/>
    </location>
</feature>
<accession>A0ABM6RNM6</accession>
<keyword evidence="3" id="KW-0813">Transport</keyword>
<reference evidence="10 11" key="1">
    <citation type="journal article" date="2019" name="Sci. Rep.">
        <title>Sulfobacillus thermotolerans: new insights into resistance and metabolic capacities of acidophilic chemolithotrophs.</title>
        <authorList>
            <person name="Panyushkina A.E."/>
            <person name="Babenko V.V."/>
            <person name="Nikitina A.S."/>
            <person name="Selezneva O.V."/>
            <person name="Tsaplina I.A."/>
            <person name="Letarova M.A."/>
            <person name="Kostryukova E.S."/>
            <person name="Letarov A.V."/>
        </authorList>
    </citation>
    <scope>NUCLEOTIDE SEQUENCE [LARGE SCALE GENOMIC DNA]</scope>
    <source>
        <strain evidence="10 11">Kr1</strain>
    </source>
</reference>
<keyword evidence="11" id="KW-1185">Reference proteome</keyword>
<feature type="transmembrane region" description="Helical" evidence="8">
    <location>
        <begin position="485"/>
        <end position="506"/>
    </location>
</feature>
<feature type="transmembrane region" description="Helical" evidence="8">
    <location>
        <begin position="140"/>
        <end position="161"/>
    </location>
</feature>
<dbReference type="CDD" id="cd17503">
    <property type="entry name" value="MFS_LmrB_MDR_like"/>
    <property type="match status" value="1"/>
</dbReference>
<sequence length="518" mass="55742">MAAQEPANSRHWGVALAVLILGGFMAILDTSIVNIAIPKLESVFSVDTAEVQWVVTIYMLTLGVVVPLAGYLGERFGYRTIYVISLIVFTIGSALSGLSWSLGVLTVFRVLQALGGGLIMPITMAMVYRIVPRDRIGTAMGFWGLGIIVAPAIGPTLGGWLVEYINWRLIFYINVPIGIIGVLLALAYVPKFPSRHMGAFDLMGFILSASGLFGLLLALSEGQTWGWSSEPIILLLVGSVFLLILFSLWELSVEHPLLDLRVFSRGSFTMANLLVVVITVSMYSGLFYVPLFLQTVVGYGALETGLMMMPAALASAIMMPISGRLYDKIGARPIVVIGLVILAYTTYLLHRLSTTTPVDDVVFWLTLRGFGMGMAMMPATTAGMSSLPTEMVGSGSAINNVMQRVAGSFGLAFMTAILQSQSTMHAANIAASYTPTSRPSVQLMQQMAGYLGHQGLTAGQSLAVTTTTLYDLIQQQAFVMGIDDIFVLGAAITLFGAFLGLFLKTYHHKKGAPQMMAD</sequence>
<feature type="transmembrane region" description="Helical" evidence="8">
    <location>
        <begin position="106"/>
        <end position="128"/>
    </location>
</feature>
<evidence type="ECO:0000259" key="9">
    <source>
        <dbReference type="PROSITE" id="PS50850"/>
    </source>
</evidence>
<feature type="domain" description="Major facilitator superfamily (MFS) profile" evidence="9">
    <location>
        <begin position="15"/>
        <end position="508"/>
    </location>
</feature>
<dbReference type="Pfam" id="PF07690">
    <property type="entry name" value="MFS_1"/>
    <property type="match status" value="1"/>
</dbReference>
<keyword evidence="6 8" id="KW-1133">Transmembrane helix</keyword>
<dbReference type="InterPro" id="IPR011701">
    <property type="entry name" value="MFS"/>
</dbReference>
<feature type="transmembrane region" description="Helical" evidence="8">
    <location>
        <begin position="167"/>
        <end position="188"/>
    </location>
</feature>
<evidence type="ECO:0000256" key="8">
    <source>
        <dbReference type="SAM" id="Phobius"/>
    </source>
</evidence>
<evidence type="ECO:0000256" key="3">
    <source>
        <dbReference type="ARBA" id="ARBA00022448"/>
    </source>
</evidence>
<comment type="similarity">
    <text evidence="2">Belongs to the major facilitator superfamily. EmrB family.</text>
</comment>
<dbReference type="PANTHER" id="PTHR42718:SF9">
    <property type="entry name" value="MAJOR FACILITATOR SUPERFAMILY MULTIDRUG TRANSPORTER MFSC"/>
    <property type="match status" value="1"/>
</dbReference>
<feature type="transmembrane region" description="Helical" evidence="8">
    <location>
        <begin position="200"/>
        <end position="219"/>
    </location>
</feature>
<dbReference type="InterPro" id="IPR036259">
    <property type="entry name" value="MFS_trans_sf"/>
</dbReference>
<dbReference type="Gene3D" id="1.20.1250.20">
    <property type="entry name" value="MFS general substrate transporter like domains"/>
    <property type="match status" value="1"/>
</dbReference>
<dbReference type="Proteomes" id="UP000325292">
    <property type="component" value="Chromosome"/>
</dbReference>
<feature type="transmembrane region" description="Helical" evidence="8">
    <location>
        <begin position="329"/>
        <end position="349"/>
    </location>
</feature>
<name>A0ABM6RNM6_9FIRM</name>
<evidence type="ECO:0000313" key="10">
    <source>
        <dbReference type="EMBL" id="AUW92975.1"/>
    </source>
</evidence>
<dbReference type="EMBL" id="CP019454">
    <property type="protein sequence ID" value="AUW92975.1"/>
    <property type="molecule type" value="Genomic_DNA"/>
</dbReference>
<feature type="transmembrane region" description="Helical" evidence="8">
    <location>
        <begin position="231"/>
        <end position="249"/>
    </location>
</feature>
<organism evidence="10 11">
    <name type="scientific">Sulfobacillus thermotolerans</name>
    <dbReference type="NCBI Taxonomy" id="338644"/>
    <lineage>
        <taxon>Bacteria</taxon>
        <taxon>Bacillati</taxon>
        <taxon>Bacillota</taxon>
        <taxon>Clostridia</taxon>
        <taxon>Eubacteriales</taxon>
        <taxon>Clostridiales Family XVII. Incertae Sedis</taxon>
        <taxon>Sulfobacillus</taxon>
    </lineage>
</organism>
<dbReference type="InterPro" id="IPR004638">
    <property type="entry name" value="EmrB-like"/>
</dbReference>
<evidence type="ECO:0000256" key="6">
    <source>
        <dbReference type="ARBA" id="ARBA00022989"/>
    </source>
</evidence>
<gene>
    <name evidence="10" type="ORF">BXT84_02605</name>
</gene>
<feature type="transmembrane region" description="Helical" evidence="8">
    <location>
        <begin position="53"/>
        <end position="73"/>
    </location>
</feature>
<dbReference type="InterPro" id="IPR020846">
    <property type="entry name" value="MFS_dom"/>
</dbReference>
<feature type="transmembrane region" description="Helical" evidence="8">
    <location>
        <begin position="80"/>
        <end position="100"/>
    </location>
</feature>
<dbReference type="PANTHER" id="PTHR42718">
    <property type="entry name" value="MAJOR FACILITATOR SUPERFAMILY MULTIDRUG TRANSPORTER MFSC"/>
    <property type="match status" value="1"/>
</dbReference>
<protein>
    <submittedName>
        <fullName evidence="10">MFS transporter</fullName>
    </submittedName>
</protein>
<feature type="transmembrane region" description="Helical" evidence="8">
    <location>
        <begin position="270"/>
        <end position="290"/>
    </location>
</feature>
<keyword evidence="7 8" id="KW-0472">Membrane</keyword>
<evidence type="ECO:0000256" key="5">
    <source>
        <dbReference type="ARBA" id="ARBA00022692"/>
    </source>
</evidence>
<dbReference type="Gene3D" id="1.20.1720.10">
    <property type="entry name" value="Multidrug resistance protein D"/>
    <property type="match status" value="1"/>
</dbReference>
<feature type="transmembrane region" description="Helical" evidence="8">
    <location>
        <begin position="296"/>
        <end position="317"/>
    </location>
</feature>
<evidence type="ECO:0000256" key="4">
    <source>
        <dbReference type="ARBA" id="ARBA00022475"/>
    </source>
</evidence>